<evidence type="ECO:0000313" key="2">
    <source>
        <dbReference type="Proteomes" id="UP000092932"/>
    </source>
</evidence>
<dbReference type="AlphaFoldDB" id="A0A1B2ADT7"/>
<evidence type="ECO:0000313" key="1">
    <source>
        <dbReference type="EMBL" id="ANY20322.1"/>
    </source>
</evidence>
<dbReference type="EMBL" id="CP016591">
    <property type="protein sequence ID" value="ANY20322.1"/>
    <property type="molecule type" value="Genomic_DNA"/>
</dbReference>
<dbReference type="OrthoDB" id="9931854at2"/>
<name>A0A1B2ADT7_9SPHN</name>
<reference evidence="1 2" key="1">
    <citation type="submission" date="2016-07" db="EMBL/GenBank/DDBJ databases">
        <title>Complete genome sequence of Altererythrobacter dongtanensis KCTC 22672, a type strain with esterase isolated from tidal flat.</title>
        <authorList>
            <person name="Cheng H."/>
            <person name="Wu Y.-H."/>
            <person name="Zhou P."/>
            <person name="Huo Y.-Y."/>
            <person name="Wang C.-S."/>
            <person name="Xu X.-W."/>
        </authorList>
    </citation>
    <scope>NUCLEOTIDE SEQUENCE [LARGE SCALE GENOMIC DNA]</scope>
    <source>
        <strain evidence="1 2">KCTC 22672</strain>
    </source>
</reference>
<proteinExistence type="predicted"/>
<sequence length="241" mass="26066">MDVIGWLEEASGSRWLEPGDVALRWLAGPRTFAATFPVYGSGQLVDDPDNLARSANYLVDSGNRRLAATHFYIPGVPNAISQLTLLGSFFGADRKSKPFGTFVYFPRSAIRAPTTGQVTYTIPERYTDGTRLSNATLAVDFGTGTVFGKVSVTYTDAFGPYPETLYDIENGRVDRSTGRITGTFRIPGSGFDGTVRGQVLGAQGQVAAVVARGAVRDPYEGQWRESFQIAGFLNEQSTPIS</sequence>
<dbReference type="KEGG" id="ado:A6F68_01812"/>
<dbReference type="Proteomes" id="UP000092932">
    <property type="component" value="Chromosome"/>
</dbReference>
<organism evidence="1 2">
    <name type="scientific">Tsuneonella dongtanensis</name>
    <dbReference type="NCBI Taxonomy" id="692370"/>
    <lineage>
        <taxon>Bacteria</taxon>
        <taxon>Pseudomonadati</taxon>
        <taxon>Pseudomonadota</taxon>
        <taxon>Alphaproteobacteria</taxon>
        <taxon>Sphingomonadales</taxon>
        <taxon>Erythrobacteraceae</taxon>
        <taxon>Tsuneonella</taxon>
    </lineage>
</organism>
<accession>A0A1B2ADT7</accession>
<keyword evidence="2" id="KW-1185">Reference proteome</keyword>
<gene>
    <name evidence="1" type="ORF">A6F68_01812</name>
</gene>
<protein>
    <submittedName>
        <fullName evidence="1">Uncharacterized protein</fullName>
    </submittedName>
</protein>